<dbReference type="SUPFAM" id="SSF140459">
    <property type="entry name" value="PE/PPE dimer-like"/>
    <property type="match status" value="1"/>
</dbReference>
<feature type="domain" description="PPE" evidence="2">
    <location>
        <begin position="3"/>
        <end position="164"/>
    </location>
</feature>
<proteinExistence type="inferred from homology"/>
<dbReference type="InterPro" id="IPR022171">
    <property type="entry name" value="PPE_C"/>
</dbReference>
<dbReference type="Proteomes" id="UP000092086">
    <property type="component" value="Unassembled WGS sequence"/>
</dbReference>
<evidence type="ECO:0000259" key="3">
    <source>
        <dbReference type="Pfam" id="PF12484"/>
    </source>
</evidence>
<dbReference type="EMBL" id="LZIT01000272">
    <property type="protein sequence ID" value="OBG31743.1"/>
    <property type="molecule type" value="Genomic_DNA"/>
</dbReference>
<dbReference type="FunFam" id="1.20.1260.20:FF:000001">
    <property type="entry name" value="PPE family protein PPE41"/>
    <property type="match status" value="1"/>
</dbReference>
<sequence length="468" mass="46220">MFFAALPPEINSGNMYTGPGSGPMLAAAAAWDGLASELQATALSCSSIIASLTSGPWTGPSSLAMAAAATPYVSWIQGTAGQAAEAAAQATAAASAYEAAFAAHVPPAVIAANRAELALLMATNIFGQNSGAIAATEAQYSEMWAQDAMAMDGYAASSTVAAKVTAFSEPPQVANVAGMASQAAAAAQSAGSPIDSVFQALSRIIDAPLHAVATLLSDYNAAVPQAINSLLGPMGAQTVETLYQAPQNVLSFNLQYAAISVLIQMIIGNVLKEVASPGAAAAVVSKSALGAGLGGIAPRAAISSLGAAASLSDVSATAGHAGTVGALSVPPTWATATPAVRSVAAALSAAGPEAVPAAALGQGGLLSSMSVAGMLGSAFGAGAPSFVTGSRVRGGLTPFEDLKDKDSPDKLKRLVAQISEKPDSVQHHTVDQEGLDALLGELAKKSGVHAVHLSKPKGGKSKVLPADA</sequence>
<gene>
    <name evidence="4" type="ORF">A5672_26535</name>
</gene>
<comment type="caution">
    <text evidence="4">The sequence shown here is derived from an EMBL/GenBank/DDBJ whole genome shotgun (WGS) entry which is preliminary data.</text>
</comment>
<accession>A0ABD6NYN0</accession>
<dbReference type="InterPro" id="IPR000030">
    <property type="entry name" value="PPE_dom"/>
</dbReference>
<feature type="domain" description="PPE family C-terminal" evidence="3">
    <location>
        <begin position="315"/>
        <end position="384"/>
    </location>
</feature>
<evidence type="ECO:0000259" key="2">
    <source>
        <dbReference type="Pfam" id="PF00823"/>
    </source>
</evidence>
<dbReference type="Pfam" id="PF00823">
    <property type="entry name" value="PPE"/>
    <property type="match status" value="1"/>
</dbReference>
<dbReference type="PANTHER" id="PTHR46766">
    <property type="entry name" value="GLUTAMINE-RICH PROTEIN 2"/>
    <property type="match status" value="1"/>
</dbReference>
<comment type="similarity">
    <text evidence="1">Belongs to the mycobacterial PPE family.</text>
</comment>
<dbReference type="Pfam" id="PF12484">
    <property type="entry name" value="PPE-SVP"/>
    <property type="match status" value="1"/>
</dbReference>
<dbReference type="Gene3D" id="1.20.1260.20">
    <property type="entry name" value="PPE superfamily"/>
    <property type="match status" value="1"/>
</dbReference>
<organism evidence="4 5">
    <name type="scientific">Mycobacterium alsense</name>
    <dbReference type="NCBI Taxonomy" id="324058"/>
    <lineage>
        <taxon>Bacteria</taxon>
        <taxon>Bacillati</taxon>
        <taxon>Actinomycetota</taxon>
        <taxon>Actinomycetes</taxon>
        <taxon>Mycobacteriales</taxon>
        <taxon>Mycobacteriaceae</taxon>
        <taxon>Mycobacterium</taxon>
    </lineage>
</organism>
<dbReference type="InterPro" id="IPR038332">
    <property type="entry name" value="PPE_sf"/>
</dbReference>
<evidence type="ECO:0000256" key="1">
    <source>
        <dbReference type="ARBA" id="ARBA00010652"/>
    </source>
</evidence>
<dbReference type="PANTHER" id="PTHR46766:SF1">
    <property type="entry name" value="GLUTAMINE-RICH PROTEIN 2"/>
    <property type="match status" value="1"/>
</dbReference>
<dbReference type="RefSeq" id="WP_067318605.1">
    <property type="nucleotide sequence ID" value="NZ_LZIT01000272.1"/>
</dbReference>
<name>A0ABD6NYN0_9MYCO</name>
<evidence type="ECO:0000313" key="5">
    <source>
        <dbReference type="Proteomes" id="UP000092086"/>
    </source>
</evidence>
<dbReference type="AlphaFoldDB" id="A0ABD6NYN0"/>
<evidence type="ECO:0008006" key="6">
    <source>
        <dbReference type="Google" id="ProtNLM"/>
    </source>
</evidence>
<reference evidence="4 5" key="1">
    <citation type="submission" date="2016-06" db="EMBL/GenBank/DDBJ databases">
        <authorList>
            <person name="Sutton G."/>
            <person name="Brinkac L."/>
            <person name="Sanka R."/>
            <person name="Adams M."/>
            <person name="Lau E."/>
            <person name="Sam S."/>
            <person name="Sreng N."/>
            <person name="Him V."/>
            <person name="Kerleguer A."/>
            <person name="Cheng S."/>
        </authorList>
    </citation>
    <scope>NUCLEOTIDE SEQUENCE [LARGE SCALE GENOMIC DNA]</scope>
    <source>
        <strain evidence="4 5">E2978</strain>
    </source>
</reference>
<protein>
    <recommendedName>
        <fullName evidence="6">PPE family protein</fullName>
    </recommendedName>
</protein>
<evidence type="ECO:0000313" key="4">
    <source>
        <dbReference type="EMBL" id="OBG31743.1"/>
    </source>
</evidence>